<accession>A0A948W769</accession>
<dbReference type="Gene3D" id="1.20.120.400">
    <property type="entry name" value="Nickel-containing superoxide dismutase"/>
    <property type="match status" value="1"/>
</dbReference>
<name>A0A948W769_UNCEI</name>
<dbReference type="GO" id="GO:0004784">
    <property type="term" value="F:superoxide dismutase activity"/>
    <property type="evidence" value="ECO:0007669"/>
    <property type="project" value="UniProtKB-EC"/>
</dbReference>
<dbReference type="InterPro" id="IPR036502">
    <property type="entry name" value="NiSOD_sf"/>
</dbReference>
<keyword evidence="1" id="KW-0560">Oxidoreductase</keyword>
<dbReference type="EMBL" id="JAHJDP010000087">
    <property type="protein sequence ID" value="MBU2692274.1"/>
    <property type="molecule type" value="Genomic_DNA"/>
</dbReference>
<comment type="caution">
    <text evidence="1">The sequence shown here is derived from an EMBL/GenBank/DDBJ whole genome shotgun (WGS) entry which is preliminary data.</text>
</comment>
<evidence type="ECO:0000313" key="1">
    <source>
        <dbReference type="EMBL" id="MBU2692274.1"/>
    </source>
</evidence>
<protein>
    <submittedName>
        <fullName evidence="1">Superoxide dismutase, Ni</fullName>
        <ecNumber evidence="1">1.15.1.1</ecNumber>
    </submittedName>
</protein>
<dbReference type="SUPFAM" id="SSF109770">
    <property type="entry name" value="Nickel-containing superoxide dismutase, NiSOD"/>
    <property type="match status" value="1"/>
</dbReference>
<dbReference type="NCBIfam" id="TIGR02753">
    <property type="entry name" value="sodN"/>
    <property type="match status" value="1"/>
</dbReference>
<sequence>MPDNFVHPTHEHPFSAGAGPENFCAGPCVVHDPASARIAAETVVVLTRNIKTITRPIPDDPASRKAYHNALTHYIHLKAQQADRAKHELLTLWADYFTIDHFTEFPKLSESIWNAAQLATEAKQEVNEETALQLLDAVREIHNIFWKTKGREAPWITTAV</sequence>
<dbReference type="InterPro" id="IPR014123">
    <property type="entry name" value="Superoxide_dismutase_Ni-type"/>
</dbReference>
<dbReference type="Pfam" id="PF09055">
    <property type="entry name" value="Sod_Ni"/>
    <property type="match status" value="1"/>
</dbReference>
<evidence type="ECO:0000313" key="2">
    <source>
        <dbReference type="Proteomes" id="UP000777784"/>
    </source>
</evidence>
<dbReference type="Proteomes" id="UP000777784">
    <property type="component" value="Unassembled WGS sequence"/>
</dbReference>
<dbReference type="AlphaFoldDB" id="A0A948W769"/>
<gene>
    <name evidence="1" type="primary">sodN</name>
    <name evidence="1" type="ORF">KJ970_15230</name>
</gene>
<reference evidence="1" key="1">
    <citation type="submission" date="2021-05" db="EMBL/GenBank/DDBJ databases">
        <title>Energy efficiency and biological interactions define the core microbiome of deep oligotrophic groundwater.</title>
        <authorList>
            <person name="Mehrshad M."/>
            <person name="Lopez-Fernandez M."/>
            <person name="Bell E."/>
            <person name="Bernier-Latmani R."/>
            <person name="Bertilsson S."/>
            <person name="Dopson M."/>
        </authorList>
    </citation>
    <scope>NUCLEOTIDE SEQUENCE</scope>
    <source>
        <strain evidence="1">Modern_marine.mb.64</strain>
    </source>
</reference>
<proteinExistence type="predicted"/>
<organism evidence="1 2">
    <name type="scientific">Eiseniibacteriota bacterium</name>
    <dbReference type="NCBI Taxonomy" id="2212470"/>
    <lineage>
        <taxon>Bacteria</taxon>
        <taxon>Candidatus Eiseniibacteriota</taxon>
    </lineage>
</organism>
<dbReference type="EC" id="1.15.1.1" evidence="1"/>
<dbReference type="GO" id="GO:0016151">
    <property type="term" value="F:nickel cation binding"/>
    <property type="evidence" value="ECO:0007669"/>
    <property type="project" value="InterPro"/>
</dbReference>